<reference evidence="4" key="3">
    <citation type="submission" date="2015-06" db="UniProtKB">
        <authorList>
            <consortium name="EnsemblMetazoa"/>
        </authorList>
    </citation>
    <scope>IDENTIFICATION</scope>
</reference>
<dbReference type="OrthoDB" id="2419613at2759"/>
<dbReference type="PROSITE" id="PS51019">
    <property type="entry name" value="REELIN"/>
    <property type="match status" value="1"/>
</dbReference>
<feature type="non-terminal residue" evidence="3">
    <location>
        <position position="187"/>
    </location>
</feature>
<dbReference type="EMBL" id="KB308946">
    <property type="protein sequence ID" value="ELT96010.1"/>
    <property type="molecule type" value="Genomic_DNA"/>
</dbReference>
<dbReference type="Proteomes" id="UP000014760">
    <property type="component" value="Unassembled WGS sequence"/>
</dbReference>
<gene>
    <name evidence="3" type="ORF">CAPTEDRAFT_192615</name>
</gene>
<dbReference type="GO" id="GO:0016020">
    <property type="term" value="C:membrane"/>
    <property type="evidence" value="ECO:0007669"/>
    <property type="project" value="TreeGrafter"/>
</dbReference>
<evidence type="ECO:0000313" key="4">
    <source>
        <dbReference type="EnsemblMetazoa" id="CapteP192615"/>
    </source>
</evidence>
<dbReference type="PANTHER" id="PTHR45828:SF33">
    <property type="entry name" value="DOMON DOMAIN-CONTAINING PROTEIN"/>
    <property type="match status" value="1"/>
</dbReference>
<proteinExistence type="predicted"/>
<dbReference type="HOGENOM" id="CLU_1451083_0_0_1"/>
<dbReference type="EMBL" id="AMQN01028285">
    <property type="status" value="NOT_ANNOTATED_CDS"/>
    <property type="molecule type" value="Genomic_DNA"/>
</dbReference>
<protein>
    <recommendedName>
        <fullName evidence="2">Reelin domain-containing protein</fullName>
    </recommendedName>
</protein>
<feature type="domain" description="Reelin" evidence="2">
    <location>
        <begin position="1"/>
        <end position="144"/>
    </location>
</feature>
<dbReference type="AlphaFoldDB" id="R7TYG6"/>
<feature type="region of interest" description="Disordered" evidence="1">
    <location>
        <begin position="142"/>
        <end position="172"/>
    </location>
</feature>
<keyword evidence="5" id="KW-1185">Reference proteome</keyword>
<name>R7TYG6_CAPTE</name>
<evidence type="ECO:0000313" key="5">
    <source>
        <dbReference type="Proteomes" id="UP000014760"/>
    </source>
</evidence>
<dbReference type="Pfam" id="PF02014">
    <property type="entry name" value="Reeler"/>
    <property type="match status" value="1"/>
</dbReference>
<organism evidence="3">
    <name type="scientific">Capitella teleta</name>
    <name type="common">Polychaete worm</name>
    <dbReference type="NCBI Taxonomy" id="283909"/>
    <lineage>
        <taxon>Eukaryota</taxon>
        <taxon>Metazoa</taxon>
        <taxon>Spiralia</taxon>
        <taxon>Lophotrochozoa</taxon>
        <taxon>Annelida</taxon>
        <taxon>Polychaeta</taxon>
        <taxon>Sedentaria</taxon>
        <taxon>Scolecida</taxon>
        <taxon>Capitellidae</taxon>
        <taxon>Capitella</taxon>
    </lineage>
</organism>
<dbReference type="OMA" id="NSAWGHA"/>
<feature type="compositionally biased region" description="Low complexity" evidence="1">
    <location>
        <begin position="157"/>
        <end position="172"/>
    </location>
</feature>
<evidence type="ECO:0000256" key="1">
    <source>
        <dbReference type="SAM" id="MobiDB-lite"/>
    </source>
</evidence>
<dbReference type="STRING" id="283909.R7TYG6"/>
<evidence type="ECO:0000313" key="3">
    <source>
        <dbReference type="EMBL" id="ELT96010.1"/>
    </source>
</evidence>
<dbReference type="Gene3D" id="2.60.40.4060">
    <property type="entry name" value="Reeler domain"/>
    <property type="match status" value="1"/>
</dbReference>
<sequence>MTPSHYGSQGQSSSSPYTIDLLGYTSYRPGVPLSFRVTGGYRGILIQARRADGSSKSPVGTFETFPENLRSIRCSNDADSVTHSNQNQKTDDVKFLWNPPSEDVGDIKIVATIASSKSEYWIGVESNGVLRMYQEVTTPKLTTPVAGTTPARRTDEGTTSVASTTTTTTTTEATTTLGKVKTTFGPG</sequence>
<dbReference type="CDD" id="cd08544">
    <property type="entry name" value="Reeler"/>
    <property type="match status" value="1"/>
</dbReference>
<reference evidence="3 5" key="2">
    <citation type="journal article" date="2013" name="Nature">
        <title>Insights into bilaterian evolution from three spiralian genomes.</title>
        <authorList>
            <person name="Simakov O."/>
            <person name="Marletaz F."/>
            <person name="Cho S.J."/>
            <person name="Edsinger-Gonzales E."/>
            <person name="Havlak P."/>
            <person name="Hellsten U."/>
            <person name="Kuo D.H."/>
            <person name="Larsson T."/>
            <person name="Lv J."/>
            <person name="Arendt D."/>
            <person name="Savage R."/>
            <person name="Osoegawa K."/>
            <person name="de Jong P."/>
            <person name="Grimwood J."/>
            <person name="Chapman J.A."/>
            <person name="Shapiro H."/>
            <person name="Aerts A."/>
            <person name="Otillar R.P."/>
            <person name="Terry A.Y."/>
            <person name="Boore J.L."/>
            <person name="Grigoriev I.V."/>
            <person name="Lindberg D.R."/>
            <person name="Seaver E.C."/>
            <person name="Weisblat D.A."/>
            <person name="Putnam N.H."/>
            <person name="Rokhsar D.S."/>
        </authorList>
    </citation>
    <scope>NUCLEOTIDE SEQUENCE</scope>
    <source>
        <strain evidence="3 5">I ESC-2004</strain>
    </source>
</reference>
<dbReference type="InterPro" id="IPR042307">
    <property type="entry name" value="Reeler_sf"/>
</dbReference>
<accession>R7TYG6</accession>
<dbReference type="PANTHER" id="PTHR45828">
    <property type="entry name" value="CYTOCHROME B561/FERRIC REDUCTASE TRANSMEMBRANE"/>
    <property type="match status" value="1"/>
</dbReference>
<dbReference type="InterPro" id="IPR051237">
    <property type="entry name" value="Ferric-chelate_Red/DefProt"/>
</dbReference>
<reference evidence="5" key="1">
    <citation type="submission" date="2012-12" db="EMBL/GenBank/DDBJ databases">
        <authorList>
            <person name="Hellsten U."/>
            <person name="Grimwood J."/>
            <person name="Chapman J.A."/>
            <person name="Shapiro H."/>
            <person name="Aerts A."/>
            <person name="Otillar R.P."/>
            <person name="Terry A.Y."/>
            <person name="Boore J.L."/>
            <person name="Simakov O."/>
            <person name="Marletaz F."/>
            <person name="Cho S.-J."/>
            <person name="Edsinger-Gonzales E."/>
            <person name="Havlak P."/>
            <person name="Kuo D.-H."/>
            <person name="Larsson T."/>
            <person name="Lv J."/>
            <person name="Arendt D."/>
            <person name="Savage R."/>
            <person name="Osoegawa K."/>
            <person name="de Jong P."/>
            <person name="Lindberg D.R."/>
            <person name="Seaver E.C."/>
            <person name="Weisblat D.A."/>
            <person name="Putnam N.H."/>
            <person name="Grigoriev I.V."/>
            <person name="Rokhsar D.S."/>
        </authorList>
    </citation>
    <scope>NUCLEOTIDE SEQUENCE</scope>
    <source>
        <strain evidence="5">I ESC-2004</strain>
    </source>
</reference>
<evidence type="ECO:0000259" key="2">
    <source>
        <dbReference type="PROSITE" id="PS51019"/>
    </source>
</evidence>
<dbReference type="InterPro" id="IPR002861">
    <property type="entry name" value="Reeler_dom"/>
</dbReference>
<dbReference type="EnsemblMetazoa" id="CapteT192615">
    <property type="protein sequence ID" value="CapteP192615"/>
    <property type="gene ID" value="CapteG192615"/>
</dbReference>